<evidence type="ECO:0000313" key="4">
    <source>
        <dbReference type="Proteomes" id="UP000326396"/>
    </source>
</evidence>
<name>A0A5N6N4L6_9ASTR</name>
<sequence length="184" mass="20751">MARQSVVVLKAMDDAFTIQISGNLVKQLANDTDKVKKRIRKPKPKTPKTPQQDQIKSTFHDNSQSLKGVPPVAGWPPMYLPAPLPANAEVDAIRTILQDSERVLEKLEKKEEEMVFEVTQKAKELHDKEFKLPQPKPMPCLPDLTACLDCYKENTKDPLKCSTLVKNFADCARTLRQQVGSLNQ</sequence>
<evidence type="ECO:0000313" key="3">
    <source>
        <dbReference type="EMBL" id="KAD4384650.1"/>
    </source>
</evidence>
<dbReference type="OrthoDB" id="70030at2759"/>
<dbReference type="Proteomes" id="UP000326396">
    <property type="component" value="Linkage Group LG3"/>
</dbReference>
<evidence type="ECO:0000256" key="2">
    <source>
        <dbReference type="SAM" id="MobiDB-lite"/>
    </source>
</evidence>
<keyword evidence="4" id="KW-1185">Reference proteome</keyword>
<accession>A0A5N6N4L6</accession>
<protein>
    <submittedName>
        <fullName evidence="3">Uncharacterized protein</fullName>
    </submittedName>
</protein>
<feature type="region of interest" description="Disordered" evidence="2">
    <location>
        <begin position="31"/>
        <end position="66"/>
    </location>
</feature>
<gene>
    <name evidence="3" type="ORF">E3N88_24818</name>
</gene>
<reference evidence="3 4" key="1">
    <citation type="submission" date="2019-05" db="EMBL/GenBank/DDBJ databases">
        <title>Mikania micrantha, genome provides insights into the molecular mechanism of rapid growth.</title>
        <authorList>
            <person name="Liu B."/>
        </authorList>
    </citation>
    <scope>NUCLEOTIDE SEQUENCE [LARGE SCALE GENOMIC DNA]</scope>
    <source>
        <strain evidence="3">NLD-2019</strain>
        <tissue evidence="3">Leaf</tissue>
    </source>
</reference>
<dbReference type="PANTHER" id="PTHR47587:SF2">
    <property type="entry name" value="OS05G0103500 PROTEIN"/>
    <property type="match status" value="1"/>
</dbReference>
<evidence type="ECO:0000256" key="1">
    <source>
        <dbReference type="SAM" id="Coils"/>
    </source>
</evidence>
<dbReference type="EMBL" id="SZYD01000013">
    <property type="protein sequence ID" value="KAD4384650.1"/>
    <property type="molecule type" value="Genomic_DNA"/>
</dbReference>
<feature type="compositionally biased region" description="Basic residues" evidence="2">
    <location>
        <begin position="35"/>
        <end position="46"/>
    </location>
</feature>
<dbReference type="AlphaFoldDB" id="A0A5N6N4L6"/>
<keyword evidence="1" id="KW-0175">Coiled coil</keyword>
<feature type="coiled-coil region" evidence="1">
    <location>
        <begin position="90"/>
        <end position="117"/>
    </location>
</feature>
<comment type="caution">
    <text evidence="3">The sequence shown here is derived from an EMBL/GenBank/DDBJ whole genome shotgun (WGS) entry which is preliminary data.</text>
</comment>
<organism evidence="3 4">
    <name type="scientific">Mikania micrantha</name>
    <name type="common">bitter vine</name>
    <dbReference type="NCBI Taxonomy" id="192012"/>
    <lineage>
        <taxon>Eukaryota</taxon>
        <taxon>Viridiplantae</taxon>
        <taxon>Streptophyta</taxon>
        <taxon>Embryophyta</taxon>
        <taxon>Tracheophyta</taxon>
        <taxon>Spermatophyta</taxon>
        <taxon>Magnoliopsida</taxon>
        <taxon>eudicotyledons</taxon>
        <taxon>Gunneridae</taxon>
        <taxon>Pentapetalae</taxon>
        <taxon>asterids</taxon>
        <taxon>campanulids</taxon>
        <taxon>Asterales</taxon>
        <taxon>Asteraceae</taxon>
        <taxon>Asteroideae</taxon>
        <taxon>Heliantheae alliance</taxon>
        <taxon>Eupatorieae</taxon>
        <taxon>Mikania</taxon>
    </lineage>
</organism>
<dbReference type="PANTHER" id="PTHR47587">
    <property type="entry name" value="OS05G0103500 PROTEIN"/>
    <property type="match status" value="1"/>
</dbReference>
<proteinExistence type="predicted"/>